<evidence type="ECO:0000313" key="3">
    <source>
        <dbReference type="Proteomes" id="UP001201163"/>
    </source>
</evidence>
<evidence type="ECO:0000256" key="1">
    <source>
        <dbReference type="SAM" id="MobiDB-lite"/>
    </source>
</evidence>
<reference evidence="2" key="1">
    <citation type="submission" date="2022-01" db="EMBL/GenBank/DDBJ databases">
        <title>Comparative genomics reveals a dynamic genome evolution in the ectomycorrhizal milk-cap (Lactarius) mushrooms.</title>
        <authorList>
            <consortium name="DOE Joint Genome Institute"/>
            <person name="Lebreton A."/>
            <person name="Tang N."/>
            <person name="Kuo A."/>
            <person name="LaButti K."/>
            <person name="Drula E."/>
            <person name="Barry K."/>
            <person name="Clum A."/>
            <person name="Lipzen A."/>
            <person name="Mousain D."/>
            <person name="Ng V."/>
            <person name="Wang R."/>
            <person name="Wang X."/>
            <person name="Dai Y."/>
            <person name="Henrissat B."/>
            <person name="Grigoriev I.V."/>
            <person name="Guerin-Laguette A."/>
            <person name="Yu F."/>
            <person name="Martin F.M."/>
        </authorList>
    </citation>
    <scope>NUCLEOTIDE SEQUENCE</scope>
    <source>
        <strain evidence="2">QP</strain>
    </source>
</reference>
<sequence length="293" mass="32499">MTSGVVRTALMSIPCVTRTDVRTVVRHLATKPHKDRTGRCTPYRIWPELGLQTEGRVRAALPHWHGGRCAPSLRPCTASASASTYATAPTFSPPFLVRTGGGGCGMNRLMGVGVNAHWGLELELISPLSSPCSSAQRCPSSKLRRKEKAHRGTSSPTTAPRCPPKTRSPTTDEDITPVLRAKRRRGLGAFLHIGYKYYCRVGDRAIGCKAPAAKGRHLFNVSRYVARPQYHLNAQRLHKPCCNLIERDIKCYEGLISEAAEIFDRVFGIFRLLERLGVMKKGKREIEEILKDI</sequence>
<organism evidence="2 3">
    <name type="scientific">Lactarius akahatsu</name>
    <dbReference type="NCBI Taxonomy" id="416441"/>
    <lineage>
        <taxon>Eukaryota</taxon>
        <taxon>Fungi</taxon>
        <taxon>Dikarya</taxon>
        <taxon>Basidiomycota</taxon>
        <taxon>Agaricomycotina</taxon>
        <taxon>Agaricomycetes</taxon>
        <taxon>Russulales</taxon>
        <taxon>Russulaceae</taxon>
        <taxon>Lactarius</taxon>
    </lineage>
</organism>
<dbReference type="EMBL" id="JAKELL010000026">
    <property type="protein sequence ID" value="KAH8991570.1"/>
    <property type="molecule type" value="Genomic_DNA"/>
</dbReference>
<dbReference type="Proteomes" id="UP001201163">
    <property type="component" value="Unassembled WGS sequence"/>
</dbReference>
<gene>
    <name evidence="2" type="ORF">EDB92DRAFT_1816331</name>
</gene>
<protein>
    <submittedName>
        <fullName evidence="2">Uncharacterized protein</fullName>
    </submittedName>
</protein>
<accession>A0AAD4LGL3</accession>
<keyword evidence="3" id="KW-1185">Reference proteome</keyword>
<feature type="region of interest" description="Disordered" evidence="1">
    <location>
        <begin position="129"/>
        <end position="176"/>
    </location>
</feature>
<comment type="caution">
    <text evidence="2">The sequence shown here is derived from an EMBL/GenBank/DDBJ whole genome shotgun (WGS) entry which is preliminary data.</text>
</comment>
<evidence type="ECO:0000313" key="2">
    <source>
        <dbReference type="EMBL" id="KAH8991570.1"/>
    </source>
</evidence>
<name>A0AAD4LGL3_9AGAM</name>
<proteinExistence type="predicted"/>
<feature type="compositionally biased region" description="Basic residues" evidence="1">
    <location>
        <begin position="142"/>
        <end position="151"/>
    </location>
</feature>
<dbReference type="AlphaFoldDB" id="A0AAD4LGL3"/>